<dbReference type="Proteomes" id="UP000221331">
    <property type="component" value="Segment"/>
</dbReference>
<name>A0A1J0MF23_9CAUD</name>
<gene>
    <name evidence="3" type="ORF">SpT5_019</name>
</gene>
<dbReference type="GO" id="GO:0016787">
    <property type="term" value="F:hydrolase activity"/>
    <property type="evidence" value="ECO:0007669"/>
    <property type="project" value="UniProtKB-KW"/>
</dbReference>
<evidence type="ECO:0000256" key="1">
    <source>
        <dbReference type="ARBA" id="ARBA00022722"/>
    </source>
</evidence>
<proteinExistence type="predicted"/>
<keyword evidence="1" id="KW-0540">Nuclease</keyword>
<evidence type="ECO:0000313" key="4">
    <source>
        <dbReference type="Proteomes" id="UP000221331"/>
    </source>
</evidence>
<evidence type="ECO:0000256" key="2">
    <source>
        <dbReference type="ARBA" id="ARBA00022801"/>
    </source>
</evidence>
<keyword evidence="2" id="KW-0378">Hydrolase</keyword>
<evidence type="ECO:0000313" key="3">
    <source>
        <dbReference type="EMBL" id="APD19767.1"/>
    </source>
</evidence>
<organism evidence="3 4">
    <name type="scientific">Staphylococcus phage SpT5</name>
    <dbReference type="NCBI Taxonomy" id="1913448"/>
    <lineage>
        <taxon>Viruses</taxon>
        <taxon>Duplodnaviria</taxon>
        <taxon>Heunggongvirae</taxon>
        <taxon>Uroviricota</taxon>
        <taxon>Caudoviricetes</taxon>
        <taxon>Coventryvirus</taxon>
        <taxon>Coventryvirus SN8</taxon>
    </lineage>
</organism>
<reference evidence="3 4" key="1">
    <citation type="submission" date="2016-09" db="EMBL/GenBank/DDBJ databases">
        <title>Whole-genome sequencing of Staphylococcus pseudintermedius phages.</title>
        <authorList>
            <person name="Breteau M."/>
            <person name="Kot W."/>
            <person name="Vogensen F.K."/>
            <person name="Moodley A."/>
            <person name="Wellington E.M.H."/>
            <person name="Hodgson D.A."/>
        </authorList>
    </citation>
    <scope>NUCLEOTIDE SEQUENCE [LARGE SCALE GENOMIC DNA]</scope>
</reference>
<sequence>MNSYIISYDLNDHKDYPKLISRIKDYPNAERINKSVWFVNSVFSAKEIRDELKLFVDNDDSLFVAKLTGEAAWSNVICDSKHLKDYL</sequence>
<dbReference type="GO" id="GO:0004518">
    <property type="term" value="F:nuclease activity"/>
    <property type="evidence" value="ECO:0007669"/>
    <property type="project" value="UniProtKB-KW"/>
</dbReference>
<dbReference type="EMBL" id="KX827368">
    <property type="protein sequence ID" value="APD19767.1"/>
    <property type="molecule type" value="Genomic_DNA"/>
</dbReference>
<protein>
    <submittedName>
        <fullName evidence="3">CRISPR associated protein</fullName>
    </submittedName>
</protein>
<dbReference type="InterPro" id="IPR019199">
    <property type="entry name" value="Virulence_VapD/CRISPR_Cas2"/>
</dbReference>
<dbReference type="SUPFAM" id="SSF143430">
    <property type="entry name" value="TTP0101/SSO1404-like"/>
    <property type="match status" value="1"/>
</dbReference>
<accession>A0A1J0MF23</accession>
<dbReference type="Pfam" id="PF09827">
    <property type="entry name" value="CRISPR_Cas2"/>
    <property type="match status" value="1"/>
</dbReference>